<dbReference type="WBParaSite" id="BXY_1260800.1">
    <property type="protein sequence ID" value="BXY_1260800.1"/>
    <property type="gene ID" value="BXY_1260800"/>
</dbReference>
<reference evidence="4" key="1">
    <citation type="submission" date="2016-11" db="UniProtKB">
        <authorList>
            <consortium name="WormBaseParasite"/>
        </authorList>
    </citation>
    <scope>IDENTIFICATION</scope>
</reference>
<dbReference type="Proteomes" id="UP000095284">
    <property type="component" value="Unplaced"/>
</dbReference>
<feature type="transmembrane region" description="Helical" evidence="2">
    <location>
        <begin position="12"/>
        <end position="33"/>
    </location>
</feature>
<keyword evidence="2" id="KW-0812">Transmembrane</keyword>
<sequence length="202" mass="22468">MENYHPRTALRAHLARVLVLYVLNYMTFIIALFEKLDKIRDSKATTHAEALNEEHSRAKRQLHVNFNGKSFQSRNFSDFQQLKNFFGKGTFTYTGKRRRPTTTTPRPTAVTVDGVNVEIANQFGPVGVNHATALLRNKSLLVTPIPRFETRPLGPTKVNETALASEPRRRIWAALGEEVHGGGGERGGSQRSARAELGTAGS</sequence>
<feature type="region of interest" description="Disordered" evidence="1">
    <location>
        <begin position="176"/>
        <end position="202"/>
    </location>
</feature>
<protein>
    <submittedName>
        <fullName evidence="4">Reverse transcriptase domain-containing protein</fullName>
    </submittedName>
</protein>
<name>A0A1I7SHU0_BURXY</name>
<keyword evidence="2" id="KW-0472">Membrane</keyword>
<evidence type="ECO:0000313" key="4">
    <source>
        <dbReference type="WBParaSite" id="BXY_1260800.1"/>
    </source>
</evidence>
<evidence type="ECO:0000313" key="3">
    <source>
        <dbReference type="Proteomes" id="UP000095284"/>
    </source>
</evidence>
<proteinExistence type="predicted"/>
<accession>A0A1I7SHU0</accession>
<evidence type="ECO:0000256" key="1">
    <source>
        <dbReference type="SAM" id="MobiDB-lite"/>
    </source>
</evidence>
<organism evidence="3 4">
    <name type="scientific">Bursaphelenchus xylophilus</name>
    <name type="common">Pinewood nematode worm</name>
    <name type="synonym">Aphelenchoides xylophilus</name>
    <dbReference type="NCBI Taxonomy" id="6326"/>
    <lineage>
        <taxon>Eukaryota</taxon>
        <taxon>Metazoa</taxon>
        <taxon>Ecdysozoa</taxon>
        <taxon>Nematoda</taxon>
        <taxon>Chromadorea</taxon>
        <taxon>Rhabditida</taxon>
        <taxon>Tylenchina</taxon>
        <taxon>Tylenchomorpha</taxon>
        <taxon>Aphelenchoidea</taxon>
        <taxon>Aphelenchoididae</taxon>
        <taxon>Bursaphelenchus</taxon>
    </lineage>
</organism>
<keyword evidence="2" id="KW-1133">Transmembrane helix</keyword>
<dbReference type="AlphaFoldDB" id="A0A1I7SHU0"/>
<evidence type="ECO:0000256" key="2">
    <source>
        <dbReference type="SAM" id="Phobius"/>
    </source>
</evidence>